<protein>
    <recommendedName>
        <fullName evidence="2">Peptidase S74 domain-containing protein</fullName>
    </recommendedName>
</protein>
<feature type="domain" description="Peptidase S74" evidence="2">
    <location>
        <begin position="1004"/>
        <end position="1114"/>
    </location>
</feature>
<dbReference type="RefSeq" id="WP_263073309.1">
    <property type="nucleotide sequence ID" value="NZ_JAOUSF010000003.1"/>
</dbReference>
<dbReference type="AlphaFoldDB" id="A0AAE3ITW1"/>
<dbReference type="Proteomes" id="UP001209318">
    <property type="component" value="Unassembled WGS sequence"/>
</dbReference>
<evidence type="ECO:0000256" key="1">
    <source>
        <dbReference type="SAM" id="Coils"/>
    </source>
</evidence>
<keyword evidence="4" id="KW-1185">Reference proteome</keyword>
<feature type="coiled-coil region" evidence="1">
    <location>
        <begin position="1079"/>
        <end position="1120"/>
    </location>
</feature>
<keyword evidence="1" id="KW-0175">Coiled coil</keyword>
<dbReference type="NCBIfam" id="TIGR01665">
    <property type="entry name" value="put_anti_recept"/>
    <property type="match status" value="1"/>
</dbReference>
<accession>A0AAE3ITW1</accession>
<organism evidence="3 4">
    <name type="scientific">Perspicuibacillus lycopersici</name>
    <dbReference type="NCBI Taxonomy" id="1325689"/>
    <lineage>
        <taxon>Bacteria</taxon>
        <taxon>Bacillati</taxon>
        <taxon>Bacillota</taxon>
        <taxon>Bacilli</taxon>
        <taxon>Bacillales</taxon>
        <taxon>Bacillaceae</taxon>
        <taxon>Perspicuibacillus</taxon>
    </lineage>
</organism>
<dbReference type="EMBL" id="JAOUSF010000003">
    <property type="protein sequence ID" value="MCU9614072.1"/>
    <property type="molecule type" value="Genomic_DNA"/>
</dbReference>
<dbReference type="InterPro" id="IPR007119">
    <property type="entry name" value="Phage_tail_spike_N"/>
</dbReference>
<dbReference type="InterPro" id="IPR030392">
    <property type="entry name" value="S74_ICA"/>
</dbReference>
<reference evidence="3" key="1">
    <citation type="submission" date="2022-10" db="EMBL/GenBank/DDBJ databases">
        <title>Description of Fervidibacillus gen. nov. in the family Fervidibacillaceae fam. nov. with two species, Fervidibacillus albus sp. nov., and Fervidibacillus halotolerans sp. nov., isolated from tidal flat sediments.</title>
        <authorList>
            <person name="Kwon K.K."/>
            <person name="Yang S.-H."/>
        </authorList>
    </citation>
    <scope>NUCLEOTIDE SEQUENCE</scope>
    <source>
        <strain evidence="3">JCM 19140</strain>
    </source>
</reference>
<name>A0AAE3ITW1_9BACI</name>
<sequence>MIHILDKQTDAILTFLKSEVIEAVHEEDIKYVETFDFAVVMNDKAKYVQGRNRVVIQADDGSFHEFIIRQHEKIRNGVRGYSDASFLDLDKQKIISPVDLNGQTVISAADFVLTGTEWQVGEVEYAGIRSITFDNQMGAFQALKRIASIFGLEMRFRVEIKGNKIVGRYVDFFVRRGQFRGKEVTFGKDLIDITRIEKNDVVTALYCVGPERLDGTRLTTTVVDNEALQRWGRNGKHLWAIYEPESYEPDMTLERLTTLGEQELAKRINSVVQYETTQSALDKVPGLGHEKVYFTDTIRVKDTSFVPPLYLEARAIRVKRDLLNPSQKNYILGEFIEYSEEDVRKRFKELQNLYGTKIIKSPTEPKGKFEAIWIKTGVVPEIGHTWDGNKWTKLTPTDAMEVGAETPEGAQEKAILAENNAKSHADIVAVAAEGSAKTFALNEADKARLAAIAAAATDTESKVRTAKTALEESIAEKADATNTYTKIEVDNALESKVSVTKFTTDMQGVISDIEIHENRIALTEEGLLSKVSSTTYNQKIYEIETNIGSKADTSKVTAIETRLSTAETNISQTNTAIELKANKTDVYTKTEVNSALGSKADNSAVMAIEERVDTAEATITAQAGEIRLKANATSVYTKSETDTKLNSKADQSSLDTANGKISILTTRITTAESELEIQADQIASKVSQTTYDVDIPNLKTRMESAESSIVQQADSIESKVSKTDFNGNTIASLINQTATSVQISAAKISLSGDVEIINGRAVISDLSANKITTGILGASNGDSSINLDTGAFTLHGSFDREFSGGVASYEAVTESYNGALRSRLVSKTYGTTKMTNVTRWLVLSDKTVSTQREVHSGAPDYKGARFIDFFADESRTSDVIGQGMHIYSGQNLRMQAGYNIDIITPNANFTTINGGGLAVEADGTILALRRKTAFTASSGAMLAFQSADSNWQGAIGIPNDGRSMHITTYYGGYIFLRTGTEVRAVNVDANAYVPLRAASFPTGSLEEYKQDIKRWDQSALDLIRNSTIYEYRLKEEVKQGINKVRQGLVIGKGYNTPSGVIDGDGVEQYLMNSWSWKAIQELDANAVKVNDEVEWLKLENQYLKQKVTSLEAKIMELEAKVA</sequence>
<gene>
    <name evidence="3" type="ORF">OEV98_10925</name>
</gene>
<comment type="caution">
    <text evidence="3">The sequence shown here is derived from an EMBL/GenBank/DDBJ whole genome shotgun (WGS) entry which is preliminary data.</text>
</comment>
<evidence type="ECO:0000259" key="2">
    <source>
        <dbReference type="PROSITE" id="PS51688"/>
    </source>
</evidence>
<proteinExistence type="predicted"/>
<evidence type="ECO:0000313" key="3">
    <source>
        <dbReference type="EMBL" id="MCU9614072.1"/>
    </source>
</evidence>
<dbReference type="PROSITE" id="PS51688">
    <property type="entry name" value="ICA"/>
    <property type="match status" value="1"/>
</dbReference>
<evidence type="ECO:0000313" key="4">
    <source>
        <dbReference type="Proteomes" id="UP001209318"/>
    </source>
</evidence>